<reference evidence="2 3" key="1">
    <citation type="submission" date="2020-08" db="EMBL/GenBank/DDBJ databases">
        <title>Genomic Encyclopedia of Type Strains, Phase IV (KMG-IV): sequencing the most valuable type-strain genomes for metagenomic binning, comparative biology and taxonomic classification.</title>
        <authorList>
            <person name="Goeker M."/>
        </authorList>
    </citation>
    <scope>NUCLEOTIDE SEQUENCE [LARGE SCALE GENOMIC DNA]</scope>
    <source>
        <strain evidence="2 3">DSM 29007</strain>
    </source>
</reference>
<evidence type="ECO:0000256" key="1">
    <source>
        <dbReference type="SAM" id="MobiDB-lite"/>
    </source>
</evidence>
<proteinExistence type="predicted"/>
<organism evidence="2 3">
    <name type="scientific">Longimicrobium terrae</name>
    <dbReference type="NCBI Taxonomy" id="1639882"/>
    <lineage>
        <taxon>Bacteria</taxon>
        <taxon>Pseudomonadati</taxon>
        <taxon>Gemmatimonadota</taxon>
        <taxon>Longimicrobiia</taxon>
        <taxon>Longimicrobiales</taxon>
        <taxon>Longimicrobiaceae</taxon>
        <taxon>Longimicrobium</taxon>
    </lineage>
</organism>
<accession>A0A841GYC3</accession>
<dbReference type="EMBL" id="JACHIA010000005">
    <property type="protein sequence ID" value="MBB6070736.1"/>
    <property type="molecule type" value="Genomic_DNA"/>
</dbReference>
<gene>
    <name evidence="2" type="ORF">HNQ61_002357</name>
</gene>
<dbReference type="Proteomes" id="UP000582837">
    <property type="component" value="Unassembled WGS sequence"/>
</dbReference>
<feature type="region of interest" description="Disordered" evidence="1">
    <location>
        <begin position="69"/>
        <end position="88"/>
    </location>
</feature>
<keyword evidence="3" id="KW-1185">Reference proteome</keyword>
<comment type="caution">
    <text evidence="2">The sequence shown here is derived from an EMBL/GenBank/DDBJ whole genome shotgun (WGS) entry which is preliminary data.</text>
</comment>
<sequence>MPDESQQPWVVVASYGSIWQADFAAETLREAGIPANVEGGQNVAIFGLGYQGPTQFGVRVRVPWHREQEARDLLHDDEDLPPDPEDES</sequence>
<dbReference type="AlphaFoldDB" id="A0A841GYC3"/>
<evidence type="ECO:0000313" key="3">
    <source>
        <dbReference type="Proteomes" id="UP000582837"/>
    </source>
</evidence>
<evidence type="ECO:0008006" key="4">
    <source>
        <dbReference type="Google" id="ProtNLM"/>
    </source>
</evidence>
<evidence type="ECO:0000313" key="2">
    <source>
        <dbReference type="EMBL" id="MBB6070736.1"/>
    </source>
</evidence>
<dbReference type="RefSeq" id="WP_170034639.1">
    <property type="nucleotide sequence ID" value="NZ_JABDTL010000001.1"/>
</dbReference>
<name>A0A841GYC3_9BACT</name>
<feature type="compositionally biased region" description="Acidic residues" evidence="1">
    <location>
        <begin position="75"/>
        <end position="88"/>
    </location>
</feature>
<protein>
    <recommendedName>
        <fullName evidence="4">DUF2007 domain-containing protein</fullName>
    </recommendedName>
</protein>